<dbReference type="STRING" id="889453.SAMN03080601_02334"/>
<proteinExistence type="predicted"/>
<dbReference type="KEGG" id="asx:CDL62_02845"/>
<dbReference type="Proteomes" id="UP000191055">
    <property type="component" value="Unassembled WGS sequence"/>
</dbReference>
<dbReference type="InterPro" id="IPR018638">
    <property type="entry name" value="DUF2061_membrane"/>
</dbReference>
<dbReference type="RefSeq" id="WP_079558048.1">
    <property type="nucleotide sequence ID" value="NZ_CP021904.1"/>
</dbReference>
<feature type="domain" description="DUF2061" evidence="2">
    <location>
        <begin position="10"/>
        <end position="61"/>
    </location>
</feature>
<protein>
    <submittedName>
        <fullName evidence="3">Uncharacterized membrane protein</fullName>
    </submittedName>
</protein>
<organism evidence="3 4">
    <name type="scientific">Alkalitalea saponilacus</name>
    <dbReference type="NCBI Taxonomy" id="889453"/>
    <lineage>
        <taxon>Bacteria</taxon>
        <taxon>Pseudomonadati</taxon>
        <taxon>Bacteroidota</taxon>
        <taxon>Bacteroidia</taxon>
        <taxon>Marinilabiliales</taxon>
        <taxon>Marinilabiliaceae</taxon>
        <taxon>Alkalitalea</taxon>
    </lineage>
</organism>
<dbReference type="OrthoDB" id="197461at2"/>
<feature type="transmembrane region" description="Helical" evidence="1">
    <location>
        <begin position="37"/>
        <end position="55"/>
    </location>
</feature>
<name>A0A1T5HHT5_9BACT</name>
<evidence type="ECO:0000259" key="2">
    <source>
        <dbReference type="Pfam" id="PF09834"/>
    </source>
</evidence>
<keyword evidence="1" id="KW-1133">Transmembrane helix</keyword>
<accession>A0A1T5HHT5</accession>
<feature type="transmembrane region" description="Helical" evidence="1">
    <location>
        <begin position="14"/>
        <end position="31"/>
    </location>
</feature>
<dbReference type="EMBL" id="FUYV01000013">
    <property type="protein sequence ID" value="SKC20268.1"/>
    <property type="molecule type" value="Genomic_DNA"/>
</dbReference>
<keyword evidence="1" id="KW-0472">Membrane</keyword>
<evidence type="ECO:0000256" key="1">
    <source>
        <dbReference type="SAM" id="Phobius"/>
    </source>
</evidence>
<dbReference type="AlphaFoldDB" id="A0A1T5HHT5"/>
<evidence type="ECO:0000313" key="4">
    <source>
        <dbReference type="Proteomes" id="UP000191055"/>
    </source>
</evidence>
<dbReference type="Pfam" id="PF09834">
    <property type="entry name" value="DUF2061"/>
    <property type="match status" value="1"/>
</dbReference>
<keyword evidence="4" id="KW-1185">Reference proteome</keyword>
<keyword evidence="1" id="KW-0812">Transmembrane</keyword>
<evidence type="ECO:0000313" key="3">
    <source>
        <dbReference type="EMBL" id="SKC20268.1"/>
    </source>
</evidence>
<sequence length="76" mass="8800">MSKENRQRSIMKAVSYRVTGTIFTFLAAYIITGRLVLAASISGFEAVSKIFAYYFHERLWDKIQYGKKPAKPEYEI</sequence>
<gene>
    <name evidence="3" type="ORF">SAMN03080601_02334</name>
</gene>
<reference evidence="3 4" key="1">
    <citation type="submission" date="2017-02" db="EMBL/GenBank/DDBJ databases">
        <authorList>
            <person name="Peterson S.W."/>
        </authorList>
    </citation>
    <scope>NUCLEOTIDE SEQUENCE [LARGE SCALE GENOMIC DNA]</scope>
    <source>
        <strain evidence="3 4">DSM 24412</strain>
    </source>
</reference>